<proteinExistence type="inferred from homology"/>
<evidence type="ECO:0000313" key="8">
    <source>
        <dbReference type="Proteomes" id="UP000682877"/>
    </source>
</evidence>
<gene>
    <name evidence="7" type="ORF">AARE701A_LOCUS14088</name>
</gene>
<evidence type="ECO:0000256" key="5">
    <source>
        <dbReference type="ARBA" id="ARBA00023136"/>
    </source>
</evidence>
<evidence type="ECO:0000313" key="7">
    <source>
        <dbReference type="EMBL" id="CAE6081305.1"/>
    </source>
</evidence>
<evidence type="ECO:0000256" key="1">
    <source>
        <dbReference type="ARBA" id="ARBA00004370"/>
    </source>
</evidence>
<dbReference type="PANTHER" id="PTHR31113">
    <property type="entry name" value="UPF0496 PROTEIN 3-RELATED"/>
    <property type="match status" value="1"/>
</dbReference>
<evidence type="ECO:0000256" key="4">
    <source>
        <dbReference type="ARBA" id="ARBA00022989"/>
    </source>
</evidence>
<dbReference type="AlphaFoldDB" id="A0A8S2AHA0"/>
<keyword evidence="5 6" id="KW-0472">Membrane</keyword>
<sequence length="351" mass="40036">MVKKFYMAFSKFRKQISTAHPILMTLLSSPRHDSSSSTPPIGNHINGGMGLRSMSEESLNKLTDCINNMNEDVSKLYMECPETDFNTELLNLLNDYFNTSGEVTELCKSLRKCLETAQHYECAFIEEALYDFEEEKRIYGGRLLLEASFRKTLGDLRSFSEFDYFNDGDLERKGMRCRDEIAHLIVKLHEMVKKIDEDLKRVRLRRAVVAVALLVPVIGLLATKLVGGVPIEPLTTYAALKWRKATKGLKMKKIAMVSMERGMTVALKEVEIIVKLVMRLRHVERLIREKAKFAVDKQSSVAEVMGGMEKEQKMMKSTLVDLDREAGRCDDLAQFGRNTARMKVVEFLSPD</sequence>
<feature type="transmembrane region" description="Helical" evidence="6">
    <location>
        <begin position="207"/>
        <end position="227"/>
    </location>
</feature>
<keyword evidence="8" id="KW-1185">Reference proteome</keyword>
<protein>
    <submittedName>
        <fullName evidence="7">Uncharacterized protein</fullName>
    </submittedName>
</protein>
<dbReference type="GO" id="GO:0016020">
    <property type="term" value="C:membrane"/>
    <property type="evidence" value="ECO:0007669"/>
    <property type="project" value="UniProtKB-SubCell"/>
</dbReference>
<keyword evidence="3 6" id="KW-0812">Transmembrane</keyword>
<evidence type="ECO:0000256" key="6">
    <source>
        <dbReference type="SAM" id="Phobius"/>
    </source>
</evidence>
<evidence type="ECO:0000256" key="2">
    <source>
        <dbReference type="ARBA" id="ARBA00009074"/>
    </source>
</evidence>
<keyword evidence="4 6" id="KW-1133">Transmembrane helix</keyword>
<comment type="subcellular location">
    <subcellularLocation>
        <location evidence="1">Membrane</location>
    </subcellularLocation>
</comment>
<comment type="similarity">
    <text evidence="2">Belongs to the UPF0496 family.</text>
</comment>
<name>A0A8S2AHA0_ARAAE</name>
<dbReference type="EMBL" id="LR999455">
    <property type="protein sequence ID" value="CAE6081305.1"/>
    <property type="molecule type" value="Genomic_DNA"/>
</dbReference>
<dbReference type="Proteomes" id="UP000682877">
    <property type="component" value="Chromosome 5"/>
</dbReference>
<dbReference type="InterPro" id="IPR007749">
    <property type="entry name" value="DUF677"/>
</dbReference>
<accession>A0A8S2AHA0</accession>
<dbReference type="PANTHER" id="PTHR31113:SF19">
    <property type="match status" value="1"/>
</dbReference>
<dbReference type="Pfam" id="PF05055">
    <property type="entry name" value="DUF677"/>
    <property type="match status" value="1"/>
</dbReference>
<evidence type="ECO:0000256" key="3">
    <source>
        <dbReference type="ARBA" id="ARBA00022692"/>
    </source>
</evidence>
<organism evidence="7 8">
    <name type="scientific">Arabidopsis arenosa</name>
    <name type="common">Sand rock-cress</name>
    <name type="synonym">Cardaminopsis arenosa</name>
    <dbReference type="NCBI Taxonomy" id="38785"/>
    <lineage>
        <taxon>Eukaryota</taxon>
        <taxon>Viridiplantae</taxon>
        <taxon>Streptophyta</taxon>
        <taxon>Embryophyta</taxon>
        <taxon>Tracheophyta</taxon>
        <taxon>Spermatophyta</taxon>
        <taxon>Magnoliopsida</taxon>
        <taxon>eudicotyledons</taxon>
        <taxon>Gunneridae</taxon>
        <taxon>Pentapetalae</taxon>
        <taxon>rosids</taxon>
        <taxon>malvids</taxon>
        <taxon>Brassicales</taxon>
        <taxon>Brassicaceae</taxon>
        <taxon>Camelineae</taxon>
        <taxon>Arabidopsis</taxon>
    </lineage>
</organism>
<reference evidence="7" key="1">
    <citation type="submission" date="2021-01" db="EMBL/GenBank/DDBJ databases">
        <authorList>
            <person name="Bezrukov I."/>
        </authorList>
    </citation>
    <scope>NUCLEOTIDE SEQUENCE</scope>
</reference>